<keyword evidence="4" id="KW-1185">Reference proteome</keyword>
<dbReference type="STRING" id="870435.A0A0C3PCJ6"/>
<dbReference type="OrthoDB" id="3143151at2759"/>
<dbReference type="HOGENOM" id="CLU_003703_13_1_1"/>
<dbReference type="AlphaFoldDB" id="A0A0C3PCJ6"/>
<dbReference type="InterPro" id="IPR040521">
    <property type="entry name" value="KDZ"/>
</dbReference>
<feature type="compositionally biased region" description="Low complexity" evidence="1">
    <location>
        <begin position="54"/>
        <end position="67"/>
    </location>
</feature>
<name>A0A0C3PCJ6_PISTI</name>
<proteinExistence type="predicted"/>
<accession>A0A0C3PCJ6</accession>
<evidence type="ECO:0000313" key="4">
    <source>
        <dbReference type="Proteomes" id="UP000054217"/>
    </source>
</evidence>
<dbReference type="InterPro" id="IPR041457">
    <property type="entry name" value="CxC2_KDZ-assoc"/>
</dbReference>
<dbReference type="EMBL" id="KN831967">
    <property type="protein sequence ID" value="KIO05444.1"/>
    <property type="molecule type" value="Genomic_DNA"/>
</dbReference>
<dbReference type="Proteomes" id="UP000054217">
    <property type="component" value="Unassembled WGS sequence"/>
</dbReference>
<evidence type="ECO:0000256" key="1">
    <source>
        <dbReference type="SAM" id="MobiDB-lite"/>
    </source>
</evidence>
<protein>
    <recommendedName>
        <fullName evidence="2">CxC2-like cysteine cluster KDZ transposase-associated domain-containing protein</fullName>
    </recommendedName>
</protein>
<gene>
    <name evidence="3" type="ORF">M404DRAFT_25567</name>
</gene>
<reference evidence="3 4" key="1">
    <citation type="submission" date="2014-04" db="EMBL/GenBank/DDBJ databases">
        <authorList>
            <consortium name="DOE Joint Genome Institute"/>
            <person name="Kuo A."/>
            <person name="Kohler A."/>
            <person name="Costa M.D."/>
            <person name="Nagy L.G."/>
            <person name="Floudas D."/>
            <person name="Copeland A."/>
            <person name="Barry K.W."/>
            <person name="Cichocki N."/>
            <person name="Veneault-Fourrey C."/>
            <person name="LaButti K."/>
            <person name="Lindquist E.A."/>
            <person name="Lipzen A."/>
            <person name="Lundell T."/>
            <person name="Morin E."/>
            <person name="Murat C."/>
            <person name="Sun H."/>
            <person name="Tunlid A."/>
            <person name="Henrissat B."/>
            <person name="Grigoriev I.V."/>
            <person name="Hibbett D.S."/>
            <person name="Martin F."/>
            <person name="Nordberg H.P."/>
            <person name="Cantor M.N."/>
            <person name="Hua S.X."/>
        </authorList>
    </citation>
    <scope>NUCLEOTIDE SEQUENCE [LARGE SCALE GENOMIC DNA]</scope>
    <source>
        <strain evidence="3 4">Marx 270</strain>
    </source>
</reference>
<evidence type="ECO:0000259" key="2">
    <source>
        <dbReference type="Pfam" id="PF18803"/>
    </source>
</evidence>
<dbReference type="InParanoid" id="A0A0C3PCJ6"/>
<feature type="domain" description="CxC2-like cysteine cluster KDZ transposase-associated" evidence="2">
    <location>
        <begin position="217"/>
        <end position="295"/>
    </location>
</feature>
<evidence type="ECO:0000313" key="3">
    <source>
        <dbReference type="EMBL" id="KIO05444.1"/>
    </source>
</evidence>
<feature type="region of interest" description="Disordered" evidence="1">
    <location>
        <begin position="47"/>
        <end position="72"/>
    </location>
</feature>
<sequence length="986" mass="111726">MAKRSTGKRMRMIGRTAGHRVKQLEVKTRTTSGWNRSRLVEVAIEQHQAASTVHSPHSSPSKHSQSPSKHHMHTVEDALDMQHDNNAPSVEPLQLPRKMTQNDYIWEWLPHKEEFMKVLLELEAPPNPRNCISCGTEGLYRCADCLHQPIVQHWNGEFFEESALHMTGTQLHLGHNGSACHSAPSHANGTGGPAQMNAHEWEDFDDVPPNMCWPIGSKYLTIVDVTGVHFIAIHWCQCEAAESLQVQLLRAKLFPATFEKPSTAFTFAVLDDFVRDNLECGMSRMNYYSKLRRVTLGDFPHLVPDRYRKLLRVARQWRLLGLLKWNGFLGREKAPKKGDLGLFCATCPQPGINVDPAEDLDHWRYTCTLVMDGNFKAEHMHDRHPEDQVWLMDGRRYMVTDPEYRAYVKGTPHVAEKSACNNHKAINQANAQRGRLHSTGIGATACARHGCFYPHSVVNFQKGERQLNMDYSLANALSYNMAGINHVLCFYDINCSYMTNLCKWVGNSTFIDIPNSMQIMLGIRIWHVHGHKQECYARHAPLFMKGAGWVDGEIIETLWSLLNVTSTSARGMSSPHHQELLDFQMSDCNFMKMIRMADSLIWKLTTTKVAVDMAKRAFKSLDEALSVKQREMWSYQEQVAFRDHMVDTSAMDIFEVQMKKAPTVHAVKLELLNNIPPSGVHCSMGSWLARGLRLEEAAITLCIDRHNVGANAPELKRLAFARRKEHLLSEQSGFIADSTIYISLQQEPGVDLNPINEGENEILDGSSMSDGYLSDADDPNRSSDETLAADTTDLGGITTLLLPSNLGIDAFHSSNLGCLHDIELRLQIGQANDALNGLRLALVDKAVIFRNVVRHSKSYSMKTCAWDMIHTINGAVLKQAAIYKQCQKAMVVLGVSAKTLTRYQQLQTTDFTITTAVINQNAHAHRASNLPWFWSIDVPTDTESITWMSEFYRTHWLRVKAVRDRWLEEEELLTAEFQWTINFFNH</sequence>
<dbReference type="PANTHER" id="PTHR33096:SF1">
    <property type="entry name" value="CXC1-LIKE CYSTEINE CLUSTER ASSOCIATED WITH KDZ TRANSPOSASES DOMAIN-CONTAINING PROTEIN"/>
    <property type="match status" value="1"/>
</dbReference>
<reference evidence="4" key="2">
    <citation type="submission" date="2015-01" db="EMBL/GenBank/DDBJ databases">
        <title>Evolutionary Origins and Diversification of the Mycorrhizal Mutualists.</title>
        <authorList>
            <consortium name="DOE Joint Genome Institute"/>
            <consortium name="Mycorrhizal Genomics Consortium"/>
            <person name="Kohler A."/>
            <person name="Kuo A."/>
            <person name="Nagy L.G."/>
            <person name="Floudas D."/>
            <person name="Copeland A."/>
            <person name="Barry K.W."/>
            <person name="Cichocki N."/>
            <person name="Veneault-Fourrey C."/>
            <person name="LaButti K."/>
            <person name="Lindquist E.A."/>
            <person name="Lipzen A."/>
            <person name="Lundell T."/>
            <person name="Morin E."/>
            <person name="Murat C."/>
            <person name="Riley R."/>
            <person name="Ohm R."/>
            <person name="Sun H."/>
            <person name="Tunlid A."/>
            <person name="Henrissat B."/>
            <person name="Grigoriev I.V."/>
            <person name="Hibbett D.S."/>
            <person name="Martin F."/>
        </authorList>
    </citation>
    <scope>NUCLEOTIDE SEQUENCE [LARGE SCALE GENOMIC DNA]</scope>
    <source>
        <strain evidence="4">Marx 270</strain>
    </source>
</reference>
<dbReference type="Pfam" id="PF18803">
    <property type="entry name" value="CxC2"/>
    <property type="match status" value="1"/>
</dbReference>
<dbReference type="Pfam" id="PF18758">
    <property type="entry name" value="KDZ"/>
    <property type="match status" value="1"/>
</dbReference>
<dbReference type="PANTHER" id="PTHR33096">
    <property type="entry name" value="CXC2 DOMAIN-CONTAINING PROTEIN"/>
    <property type="match status" value="1"/>
</dbReference>
<organism evidence="3 4">
    <name type="scientific">Pisolithus tinctorius Marx 270</name>
    <dbReference type="NCBI Taxonomy" id="870435"/>
    <lineage>
        <taxon>Eukaryota</taxon>
        <taxon>Fungi</taxon>
        <taxon>Dikarya</taxon>
        <taxon>Basidiomycota</taxon>
        <taxon>Agaricomycotina</taxon>
        <taxon>Agaricomycetes</taxon>
        <taxon>Agaricomycetidae</taxon>
        <taxon>Boletales</taxon>
        <taxon>Sclerodermatineae</taxon>
        <taxon>Pisolithaceae</taxon>
        <taxon>Pisolithus</taxon>
    </lineage>
</organism>